<name>A0A0B2VNE8_TOXCA</name>
<gene>
    <name evidence="2" type="ORF">Tcan_07900</name>
    <name evidence="3" type="ORF">TCNE_LOCUS233</name>
</gene>
<feature type="region of interest" description="Disordered" evidence="1">
    <location>
        <begin position="92"/>
        <end position="129"/>
    </location>
</feature>
<dbReference type="Proteomes" id="UP000031036">
    <property type="component" value="Unassembled WGS sequence"/>
</dbReference>
<accession>A0A0B2VNE8</accession>
<organism evidence="2 4">
    <name type="scientific">Toxocara canis</name>
    <name type="common">Canine roundworm</name>
    <dbReference type="NCBI Taxonomy" id="6265"/>
    <lineage>
        <taxon>Eukaryota</taxon>
        <taxon>Metazoa</taxon>
        <taxon>Ecdysozoa</taxon>
        <taxon>Nematoda</taxon>
        <taxon>Chromadorea</taxon>
        <taxon>Rhabditida</taxon>
        <taxon>Spirurina</taxon>
        <taxon>Ascaridomorpha</taxon>
        <taxon>Ascaridoidea</taxon>
        <taxon>Toxocaridae</taxon>
        <taxon>Toxocara</taxon>
    </lineage>
</organism>
<reference evidence="3" key="2">
    <citation type="submission" date="2018-11" db="EMBL/GenBank/DDBJ databases">
        <authorList>
            <consortium name="Pathogen Informatics"/>
        </authorList>
    </citation>
    <scope>NUCLEOTIDE SEQUENCE [LARGE SCALE GENOMIC DNA]</scope>
</reference>
<evidence type="ECO:0000313" key="3">
    <source>
        <dbReference type="EMBL" id="VDM23867.1"/>
    </source>
</evidence>
<evidence type="ECO:0000313" key="4">
    <source>
        <dbReference type="Proteomes" id="UP000031036"/>
    </source>
</evidence>
<sequence>MHDDRDGMLTCVACEDLYASTYSSLGSKGKRGSVLSGERVVLHMLLHVRHSRVFCGDRTLASLGVRPPESPEWPGSTADWRSSWQRELLLPKRSHHSQLPARGNATEERCRSSLNACQRARRPRSAELA</sequence>
<dbReference type="EMBL" id="UYWY01000087">
    <property type="protein sequence ID" value="VDM23867.1"/>
    <property type="molecule type" value="Genomic_DNA"/>
</dbReference>
<evidence type="ECO:0000256" key="1">
    <source>
        <dbReference type="SAM" id="MobiDB-lite"/>
    </source>
</evidence>
<keyword evidence="4" id="KW-1185">Reference proteome</keyword>
<reference evidence="2 4" key="1">
    <citation type="submission" date="2014-11" db="EMBL/GenBank/DDBJ databases">
        <title>Genetic blueprint of the zoonotic pathogen Toxocara canis.</title>
        <authorList>
            <person name="Zhu X.-Q."/>
            <person name="Korhonen P.K."/>
            <person name="Cai H."/>
            <person name="Young N.D."/>
            <person name="Nejsum P."/>
            <person name="von Samson-Himmelstjerna G."/>
            <person name="Boag P.R."/>
            <person name="Tan P."/>
            <person name="Li Q."/>
            <person name="Min J."/>
            <person name="Yang Y."/>
            <person name="Wang X."/>
            <person name="Fang X."/>
            <person name="Hall R.S."/>
            <person name="Hofmann A."/>
            <person name="Sternberg P.W."/>
            <person name="Jex A.R."/>
            <person name="Gasser R.B."/>
        </authorList>
    </citation>
    <scope>NUCLEOTIDE SEQUENCE [LARGE SCALE GENOMIC DNA]</scope>
    <source>
        <strain evidence="2">PN_DK_2014</strain>
    </source>
</reference>
<dbReference type="AlphaFoldDB" id="A0A0B2VNE8"/>
<protein>
    <submittedName>
        <fullName evidence="2">Uncharacterized protein</fullName>
    </submittedName>
</protein>
<dbReference type="EMBL" id="JPKZ01000879">
    <property type="protein sequence ID" value="KHN85041.1"/>
    <property type="molecule type" value="Genomic_DNA"/>
</dbReference>
<evidence type="ECO:0000313" key="2">
    <source>
        <dbReference type="EMBL" id="KHN85041.1"/>
    </source>
</evidence>
<proteinExistence type="predicted"/>